<organism evidence="5 6">
    <name type="scientific">candidate division MSBL1 archaeon SCGC-AAA259A05</name>
    <dbReference type="NCBI Taxonomy" id="1698259"/>
    <lineage>
        <taxon>Archaea</taxon>
        <taxon>Methanobacteriati</taxon>
        <taxon>Methanobacteriota</taxon>
        <taxon>candidate division MSBL1</taxon>
    </lineage>
</organism>
<dbReference type="GO" id="GO:0003998">
    <property type="term" value="F:acylphosphatase activity"/>
    <property type="evidence" value="ECO:0007669"/>
    <property type="project" value="UniProtKB-EC"/>
</dbReference>
<evidence type="ECO:0000313" key="5">
    <source>
        <dbReference type="EMBL" id="KXA88785.1"/>
    </source>
</evidence>
<dbReference type="PROSITE" id="PS00150">
    <property type="entry name" value="ACYLPHOSPHATASE_1"/>
    <property type="match status" value="1"/>
</dbReference>
<sequence>MEQEDFFHGGELKKRAHVFVSGRVQGVAFRATARKEARKRGVNGWVKNLRDGRVEAVFEGGEDDVEEMIDFCREGSRAANVEDIEVSWEEYKGEFSEFGIRY</sequence>
<feature type="active site" evidence="1">
    <location>
        <position position="48"/>
    </location>
</feature>
<dbReference type="InterPro" id="IPR017968">
    <property type="entry name" value="Acylphosphatase_CS"/>
</dbReference>
<dbReference type="PROSITE" id="PS51160">
    <property type="entry name" value="ACYLPHOSPHATASE_3"/>
    <property type="match status" value="1"/>
</dbReference>
<dbReference type="EMBL" id="LHXJ01000122">
    <property type="protein sequence ID" value="KXA88785.1"/>
    <property type="molecule type" value="Genomic_DNA"/>
</dbReference>
<proteinExistence type="inferred from homology"/>
<reference evidence="5 6" key="1">
    <citation type="journal article" date="2016" name="Sci. Rep.">
        <title>Metabolic traits of an uncultured archaeal lineage -MSBL1- from brine pools of the Red Sea.</title>
        <authorList>
            <person name="Mwirichia R."/>
            <person name="Alam I."/>
            <person name="Rashid M."/>
            <person name="Vinu M."/>
            <person name="Ba-Alawi W."/>
            <person name="Anthony Kamau A."/>
            <person name="Kamanda Ngugi D."/>
            <person name="Goker M."/>
            <person name="Klenk H.P."/>
            <person name="Bajic V."/>
            <person name="Stingl U."/>
        </authorList>
    </citation>
    <scope>NUCLEOTIDE SEQUENCE [LARGE SCALE GENOMIC DNA]</scope>
    <source>
        <strain evidence="5">SCGC-AAA259A05</strain>
    </source>
</reference>
<evidence type="ECO:0000259" key="4">
    <source>
        <dbReference type="PROSITE" id="PS51160"/>
    </source>
</evidence>
<dbReference type="Proteomes" id="UP000070163">
    <property type="component" value="Unassembled WGS sequence"/>
</dbReference>
<dbReference type="PANTHER" id="PTHR47268:SF4">
    <property type="entry name" value="ACYLPHOSPHATASE"/>
    <property type="match status" value="1"/>
</dbReference>
<comment type="similarity">
    <text evidence="3">Belongs to the acylphosphatase family.</text>
</comment>
<comment type="caution">
    <text evidence="5">The sequence shown here is derived from an EMBL/GenBank/DDBJ whole genome shotgun (WGS) entry which is preliminary data.</text>
</comment>
<dbReference type="Pfam" id="PF00708">
    <property type="entry name" value="Acylphosphatase"/>
    <property type="match status" value="1"/>
</dbReference>
<evidence type="ECO:0000256" key="1">
    <source>
        <dbReference type="PROSITE-ProRule" id="PRU00520"/>
    </source>
</evidence>
<dbReference type="PATRIC" id="fig|1698259.3.peg.257"/>
<feature type="active site" evidence="1">
    <location>
        <position position="30"/>
    </location>
</feature>
<comment type="catalytic activity">
    <reaction evidence="1 2">
        <text>an acyl phosphate + H2O = a carboxylate + phosphate + H(+)</text>
        <dbReference type="Rhea" id="RHEA:14965"/>
        <dbReference type="ChEBI" id="CHEBI:15377"/>
        <dbReference type="ChEBI" id="CHEBI:15378"/>
        <dbReference type="ChEBI" id="CHEBI:29067"/>
        <dbReference type="ChEBI" id="CHEBI:43474"/>
        <dbReference type="ChEBI" id="CHEBI:59918"/>
        <dbReference type="EC" id="3.6.1.7"/>
    </reaction>
</comment>
<evidence type="ECO:0000256" key="2">
    <source>
        <dbReference type="RuleBase" id="RU000553"/>
    </source>
</evidence>
<dbReference type="NCBIfam" id="NF011016">
    <property type="entry name" value="PRK14444.1"/>
    <property type="match status" value="1"/>
</dbReference>
<dbReference type="InterPro" id="IPR020456">
    <property type="entry name" value="Acylphosphatase"/>
</dbReference>
<name>A0A133U3M3_9EURY</name>
<keyword evidence="1 2" id="KW-0378">Hydrolase</keyword>
<accession>A0A133U3M3</accession>
<dbReference type="PANTHER" id="PTHR47268">
    <property type="entry name" value="ACYLPHOSPHATASE"/>
    <property type="match status" value="1"/>
</dbReference>
<dbReference type="AlphaFoldDB" id="A0A133U3M3"/>
<dbReference type="Gene3D" id="3.30.70.100">
    <property type="match status" value="1"/>
</dbReference>
<protein>
    <recommendedName>
        <fullName evidence="1 2">Acylphosphatase</fullName>
        <ecNumber evidence="1 2">3.6.1.7</ecNumber>
    </recommendedName>
</protein>
<evidence type="ECO:0000256" key="3">
    <source>
        <dbReference type="RuleBase" id="RU004168"/>
    </source>
</evidence>
<feature type="domain" description="Acylphosphatase-like" evidence="4">
    <location>
        <begin position="15"/>
        <end position="102"/>
    </location>
</feature>
<gene>
    <name evidence="5" type="ORF">AKJ57_06315</name>
</gene>
<dbReference type="PROSITE" id="PS00151">
    <property type="entry name" value="ACYLPHOSPHATASE_2"/>
    <property type="match status" value="1"/>
</dbReference>
<evidence type="ECO:0000313" key="6">
    <source>
        <dbReference type="Proteomes" id="UP000070163"/>
    </source>
</evidence>
<dbReference type="PRINTS" id="PR00112">
    <property type="entry name" value="ACYLPHPHTASE"/>
</dbReference>
<dbReference type="EC" id="3.6.1.7" evidence="1 2"/>
<dbReference type="InterPro" id="IPR001792">
    <property type="entry name" value="Acylphosphatase-like_dom"/>
</dbReference>
<keyword evidence="6" id="KW-1185">Reference proteome</keyword>
<dbReference type="InterPro" id="IPR036046">
    <property type="entry name" value="Acylphosphatase-like_dom_sf"/>
</dbReference>
<dbReference type="SUPFAM" id="SSF54975">
    <property type="entry name" value="Acylphosphatase/BLUF domain-like"/>
    <property type="match status" value="1"/>
</dbReference>